<dbReference type="AlphaFoldDB" id="A0A3D9YPU0"/>
<protein>
    <recommendedName>
        <fullName evidence="2">DUF6460 domain-containing protein</fullName>
    </recommendedName>
</protein>
<gene>
    <name evidence="3" type="ORF">DES32_2730</name>
</gene>
<feature type="transmembrane region" description="Helical" evidence="1">
    <location>
        <begin position="98"/>
        <end position="116"/>
    </location>
</feature>
<dbReference type="Proteomes" id="UP000256900">
    <property type="component" value="Unassembled WGS sequence"/>
</dbReference>
<feature type="transmembrane region" description="Helical" evidence="1">
    <location>
        <begin position="48"/>
        <end position="66"/>
    </location>
</feature>
<keyword evidence="1" id="KW-1133">Transmembrane helix</keyword>
<keyword evidence="1" id="KW-0812">Transmembrane</keyword>
<dbReference type="RefSeq" id="WP_245411322.1">
    <property type="nucleotide sequence ID" value="NZ_QUMO01000004.1"/>
</dbReference>
<sequence>MVEDIKAPPLGNAPQANVWAPVEAGATPRESPSATSLTRFLGGSPLSVFWRLFFLSLIVGALLMWLDIRPYDIFETLVRFAHRIWALGFDAVRQVADYLLAGAVIVVPLWFISRLVSRR</sequence>
<evidence type="ECO:0000313" key="4">
    <source>
        <dbReference type="Proteomes" id="UP000256900"/>
    </source>
</evidence>
<dbReference type="InterPro" id="IPR045594">
    <property type="entry name" value="DUF6460"/>
</dbReference>
<keyword evidence="4" id="KW-1185">Reference proteome</keyword>
<organism evidence="3 4">
    <name type="scientific">Methylovirgula ligni</name>
    <dbReference type="NCBI Taxonomy" id="569860"/>
    <lineage>
        <taxon>Bacteria</taxon>
        <taxon>Pseudomonadati</taxon>
        <taxon>Pseudomonadota</taxon>
        <taxon>Alphaproteobacteria</taxon>
        <taxon>Hyphomicrobiales</taxon>
        <taxon>Beijerinckiaceae</taxon>
        <taxon>Methylovirgula</taxon>
    </lineage>
</organism>
<dbReference type="Pfam" id="PF20061">
    <property type="entry name" value="DUF6460"/>
    <property type="match status" value="1"/>
</dbReference>
<feature type="domain" description="DUF6460" evidence="2">
    <location>
        <begin position="84"/>
        <end position="119"/>
    </location>
</feature>
<reference evidence="3 4" key="1">
    <citation type="submission" date="2018-08" db="EMBL/GenBank/DDBJ databases">
        <title>Genomic Encyclopedia of Type Strains, Phase IV (KMG-IV): sequencing the most valuable type-strain genomes for metagenomic binning, comparative biology and taxonomic classification.</title>
        <authorList>
            <person name="Goeker M."/>
        </authorList>
    </citation>
    <scope>NUCLEOTIDE SEQUENCE [LARGE SCALE GENOMIC DNA]</scope>
    <source>
        <strain evidence="3 4">BW863</strain>
    </source>
</reference>
<proteinExistence type="predicted"/>
<evidence type="ECO:0000256" key="1">
    <source>
        <dbReference type="SAM" id="Phobius"/>
    </source>
</evidence>
<dbReference type="EMBL" id="QUMO01000004">
    <property type="protein sequence ID" value="REF84620.1"/>
    <property type="molecule type" value="Genomic_DNA"/>
</dbReference>
<keyword evidence="1" id="KW-0472">Membrane</keyword>
<accession>A0A3D9YPU0</accession>
<evidence type="ECO:0000259" key="2">
    <source>
        <dbReference type="Pfam" id="PF20061"/>
    </source>
</evidence>
<comment type="caution">
    <text evidence="3">The sequence shown here is derived from an EMBL/GenBank/DDBJ whole genome shotgun (WGS) entry which is preliminary data.</text>
</comment>
<name>A0A3D9YPU0_9HYPH</name>
<evidence type="ECO:0000313" key="3">
    <source>
        <dbReference type="EMBL" id="REF84620.1"/>
    </source>
</evidence>